<dbReference type="RefSeq" id="WP_150778228.1">
    <property type="nucleotide sequence ID" value="NZ_CABVIH010000001.1"/>
</dbReference>
<dbReference type="EMBL" id="CABVIH010000001">
    <property type="protein sequence ID" value="VVO48233.1"/>
    <property type="molecule type" value="Genomic_DNA"/>
</dbReference>
<organism evidence="1 2">
    <name type="scientific">Pseudomonas fluorescens</name>
    <dbReference type="NCBI Taxonomy" id="294"/>
    <lineage>
        <taxon>Bacteria</taxon>
        <taxon>Pseudomonadati</taxon>
        <taxon>Pseudomonadota</taxon>
        <taxon>Gammaproteobacteria</taxon>
        <taxon>Pseudomonadales</taxon>
        <taxon>Pseudomonadaceae</taxon>
        <taxon>Pseudomonas</taxon>
    </lineage>
</organism>
<sequence>MPHIYAQQTINSFATLELLETALELENRFINMKNCGETLKLKEKNTTKPPQRLKQLLNKNRLQTEEIGDRDLFNKSTISIGDVTISVEEINGGELEILRYILKTPSNPAVSKNSRTIFSQMPKYFNLKTTQLLLQQRGAPFQPISTLNIRSFNTAAIKPTNAIVHPLVKQVSLQASSA</sequence>
<accession>A0A5E7GH45</accession>
<dbReference type="Proteomes" id="UP000375525">
    <property type="component" value="Unassembled WGS sequence"/>
</dbReference>
<name>A0A5E7GH45_PSEFL</name>
<dbReference type="AlphaFoldDB" id="A0A5E7GH45"/>
<protein>
    <submittedName>
        <fullName evidence="1">Uncharacterized protein</fullName>
    </submittedName>
</protein>
<evidence type="ECO:0000313" key="1">
    <source>
        <dbReference type="EMBL" id="VVO48233.1"/>
    </source>
</evidence>
<gene>
    <name evidence="1" type="ORF">PS880_00161</name>
</gene>
<reference evidence="1 2" key="1">
    <citation type="submission" date="2019-09" db="EMBL/GenBank/DDBJ databases">
        <authorList>
            <person name="Chandra G."/>
            <person name="Truman W A."/>
        </authorList>
    </citation>
    <scope>NUCLEOTIDE SEQUENCE [LARGE SCALE GENOMIC DNA]</scope>
    <source>
        <strain evidence="1">PS880</strain>
    </source>
</reference>
<evidence type="ECO:0000313" key="2">
    <source>
        <dbReference type="Proteomes" id="UP000375525"/>
    </source>
</evidence>
<proteinExistence type="predicted"/>